<evidence type="ECO:0000256" key="14">
    <source>
        <dbReference type="HAMAP-Rule" id="MF_00053"/>
    </source>
</evidence>
<sequence length="313" mass="35198">MGQITEEFTEQVMKEMKAYYYKSLEKAPPGAIFRARINNVVITAYRSGKVLFQGDNNAIEAEKWSHQRKNQIPVKKRTESSSQHDRVYKPSSSLFTSSHIGSDESGTGDYFGPVTACAVYVTETQITELQRMGIQDSKAISDKTVQHLAKELVEMKIPYSLMNLHNEKYNQLQRSGWSQGKMKTMIHHGVIESLLKKMGAAPYEGILVDQFCNPPVYINHLRSEGKTLPEKSYFMTKAENYSIAVAAGSVIARASFLKEMDRLSNEIGFTLLKGASQKVDQLIALIIETKGRDILSSIAKVHFANTKKAEKYL</sequence>
<reference evidence="18 19" key="1">
    <citation type="submission" date="2018-05" db="EMBL/GenBank/DDBJ databases">
        <title>Genomic Encyclopedia of Type Strains, Phase IV (KMG-IV): sequencing the most valuable type-strain genomes for metagenomic binning, comparative biology and taxonomic classification.</title>
        <authorList>
            <person name="Goeker M."/>
        </authorList>
    </citation>
    <scope>NUCLEOTIDE SEQUENCE [LARGE SCALE GENOMIC DNA]</scope>
    <source>
        <strain evidence="18 19">DSM 28556</strain>
    </source>
</reference>
<evidence type="ECO:0000256" key="8">
    <source>
        <dbReference type="ARBA" id="ARBA00022490"/>
    </source>
</evidence>
<feature type="binding site" evidence="14 15">
    <location>
        <position position="209"/>
    </location>
    <ligand>
        <name>a divalent metal cation</name>
        <dbReference type="ChEBI" id="CHEBI:60240"/>
    </ligand>
</feature>
<evidence type="ECO:0000256" key="1">
    <source>
        <dbReference type="ARBA" id="ARBA00000077"/>
    </source>
</evidence>
<dbReference type="PANTHER" id="PTHR10954:SF23">
    <property type="entry name" value="RIBONUCLEASE"/>
    <property type="match status" value="1"/>
</dbReference>
<proteinExistence type="inferred from homology"/>
<dbReference type="InterPro" id="IPR024567">
    <property type="entry name" value="RNase_HII/HIII_dom"/>
</dbReference>
<evidence type="ECO:0000256" key="9">
    <source>
        <dbReference type="ARBA" id="ARBA00022722"/>
    </source>
</evidence>
<feature type="region of interest" description="Disordered" evidence="16">
    <location>
        <begin position="62"/>
        <end position="90"/>
    </location>
</feature>
<keyword evidence="11 14" id="KW-0255">Endonuclease</keyword>
<dbReference type="GO" id="GO:0005737">
    <property type="term" value="C:cytoplasm"/>
    <property type="evidence" value="ECO:0007669"/>
    <property type="project" value="UniProtKB-SubCell"/>
</dbReference>
<dbReference type="RefSeq" id="WP_110397240.1">
    <property type="nucleotide sequence ID" value="NZ_JBHUHB010000001.1"/>
</dbReference>
<dbReference type="InterPro" id="IPR012337">
    <property type="entry name" value="RNaseH-like_sf"/>
</dbReference>
<evidence type="ECO:0000313" key="19">
    <source>
        <dbReference type="Proteomes" id="UP000247978"/>
    </source>
</evidence>
<dbReference type="SUPFAM" id="SSF53098">
    <property type="entry name" value="Ribonuclease H-like"/>
    <property type="match status" value="1"/>
</dbReference>
<gene>
    <name evidence="14" type="primary">rnhC</name>
    <name evidence="18" type="ORF">DFR56_12054</name>
</gene>
<dbReference type="PROSITE" id="PS51975">
    <property type="entry name" value="RNASE_H_2"/>
    <property type="match status" value="1"/>
</dbReference>
<comment type="function">
    <text evidence="3 14">Endonuclease that specifically degrades the RNA of RNA-DNA hybrids.</text>
</comment>
<dbReference type="Pfam" id="PF01351">
    <property type="entry name" value="RNase_HII"/>
    <property type="match status" value="1"/>
</dbReference>
<dbReference type="InterPro" id="IPR024568">
    <property type="entry name" value="RNase_HIII_N"/>
</dbReference>
<dbReference type="Proteomes" id="UP000247978">
    <property type="component" value="Unassembled WGS sequence"/>
</dbReference>
<evidence type="ECO:0000256" key="10">
    <source>
        <dbReference type="ARBA" id="ARBA00022723"/>
    </source>
</evidence>
<comment type="cofactor">
    <cofactor evidence="14 15">
        <name>Mn(2+)</name>
        <dbReference type="ChEBI" id="CHEBI:29035"/>
    </cofactor>
    <cofactor evidence="14 15">
        <name>Mg(2+)</name>
        <dbReference type="ChEBI" id="CHEBI:18420"/>
    </cofactor>
    <text evidence="14 15">Manganese or magnesium. Binds 1 divalent metal ion per monomer in the absence of substrate. May bind a second metal ion after substrate binding.</text>
</comment>
<feature type="compositionally biased region" description="Basic and acidic residues" evidence="16">
    <location>
        <begin position="76"/>
        <end position="88"/>
    </location>
</feature>
<feature type="binding site" evidence="14 15">
    <location>
        <position position="104"/>
    </location>
    <ligand>
        <name>a divalent metal cation</name>
        <dbReference type="ChEBI" id="CHEBI:60240"/>
    </ligand>
</feature>
<accession>A0A2V3VYL5</accession>
<evidence type="ECO:0000256" key="2">
    <source>
        <dbReference type="ARBA" id="ARBA00001946"/>
    </source>
</evidence>
<comment type="cofactor">
    <cofactor evidence="2">
        <name>Mg(2+)</name>
        <dbReference type="ChEBI" id="CHEBI:18420"/>
    </cofactor>
</comment>
<evidence type="ECO:0000256" key="13">
    <source>
        <dbReference type="ARBA" id="ARBA00022842"/>
    </source>
</evidence>
<dbReference type="AlphaFoldDB" id="A0A2V3VYL5"/>
<keyword evidence="19" id="KW-1185">Reference proteome</keyword>
<dbReference type="InterPro" id="IPR001352">
    <property type="entry name" value="RNase_HII/HIII"/>
</dbReference>
<dbReference type="PIRSF" id="PIRSF037748">
    <property type="entry name" value="RnhC"/>
    <property type="match status" value="1"/>
</dbReference>
<keyword evidence="12 14" id="KW-0378">Hydrolase</keyword>
<evidence type="ECO:0000256" key="16">
    <source>
        <dbReference type="SAM" id="MobiDB-lite"/>
    </source>
</evidence>
<dbReference type="HAMAP" id="MF_00053">
    <property type="entry name" value="RNase_HIII"/>
    <property type="match status" value="1"/>
</dbReference>
<comment type="subcellular location">
    <subcellularLocation>
        <location evidence="4 14">Cytoplasm</location>
    </subcellularLocation>
</comment>
<dbReference type="PANTHER" id="PTHR10954">
    <property type="entry name" value="RIBONUCLEASE H2 SUBUNIT A"/>
    <property type="match status" value="1"/>
</dbReference>
<dbReference type="GO" id="GO:0006298">
    <property type="term" value="P:mismatch repair"/>
    <property type="evidence" value="ECO:0007669"/>
    <property type="project" value="TreeGrafter"/>
</dbReference>
<dbReference type="FunFam" id="3.30.420.10:FF:000047">
    <property type="entry name" value="Ribonuclease HIII"/>
    <property type="match status" value="1"/>
</dbReference>
<evidence type="ECO:0000256" key="15">
    <source>
        <dbReference type="PROSITE-ProRule" id="PRU01319"/>
    </source>
</evidence>
<evidence type="ECO:0000313" key="18">
    <source>
        <dbReference type="EMBL" id="PXW81679.1"/>
    </source>
</evidence>
<dbReference type="Gene3D" id="3.30.420.10">
    <property type="entry name" value="Ribonuclease H-like superfamily/Ribonuclease H"/>
    <property type="match status" value="1"/>
</dbReference>
<dbReference type="CDD" id="cd14796">
    <property type="entry name" value="RNAse_HIII_N"/>
    <property type="match status" value="1"/>
</dbReference>
<dbReference type="CDD" id="cd06590">
    <property type="entry name" value="RNase_HII_bacteria_HIII_like"/>
    <property type="match status" value="1"/>
</dbReference>
<dbReference type="NCBIfam" id="TIGR00716">
    <property type="entry name" value="rnhC"/>
    <property type="match status" value="1"/>
</dbReference>
<dbReference type="GO" id="GO:0032299">
    <property type="term" value="C:ribonuclease H2 complex"/>
    <property type="evidence" value="ECO:0007669"/>
    <property type="project" value="TreeGrafter"/>
</dbReference>
<organism evidence="18 19">
    <name type="scientific">Pseudogracilibacillus auburnensis</name>
    <dbReference type="NCBI Taxonomy" id="1494959"/>
    <lineage>
        <taxon>Bacteria</taxon>
        <taxon>Bacillati</taxon>
        <taxon>Bacillota</taxon>
        <taxon>Bacilli</taxon>
        <taxon>Bacillales</taxon>
        <taxon>Bacillaceae</taxon>
        <taxon>Pseudogracilibacillus</taxon>
    </lineage>
</organism>
<dbReference type="InterPro" id="IPR012295">
    <property type="entry name" value="TBP_dom_sf"/>
</dbReference>
<comment type="caution">
    <text evidence="18">The sequence shown here is derived from an EMBL/GenBank/DDBJ whole genome shotgun (WGS) entry which is preliminary data.</text>
</comment>
<evidence type="ECO:0000256" key="4">
    <source>
        <dbReference type="ARBA" id="ARBA00004496"/>
    </source>
</evidence>
<evidence type="ECO:0000259" key="17">
    <source>
        <dbReference type="PROSITE" id="PS51975"/>
    </source>
</evidence>
<name>A0A2V3VYL5_9BACI</name>
<dbReference type="OrthoDB" id="9777935at2"/>
<comment type="catalytic activity">
    <reaction evidence="1 14 15">
        <text>Endonucleolytic cleavage to 5'-phosphomonoester.</text>
        <dbReference type="EC" id="3.1.26.4"/>
    </reaction>
</comment>
<dbReference type="InterPro" id="IPR004641">
    <property type="entry name" value="RNase_HIII"/>
</dbReference>
<evidence type="ECO:0000256" key="12">
    <source>
        <dbReference type="ARBA" id="ARBA00022801"/>
    </source>
</evidence>
<dbReference type="Pfam" id="PF11858">
    <property type="entry name" value="DUF3378"/>
    <property type="match status" value="1"/>
</dbReference>
<evidence type="ECO:0000256" key="7">
    <source>
        <dbReference type="ARBA" id="ARBA00021407"/>
    </source>
</evidence>
<keyword evidence="13 14" id="KW-0460">Magnesium</keyword>
<evidence type="ECO:0000256" key="3">
    <source>
        <dbReference type="ARBA" id="ARBA00004065"/>
    </source>
</evidence>
<evidence type="ECO:0000256" key="5">
    <source>
        <dbReference type="ARBA" id="ARBA00008378"/>
    </source>
</evidence>
<dbReference type="EMBL" id="QJJQ01000020">
    <property type="protein sequence ID" value="PXW81679.1"/>
    <property type="molecule type" value="Genomic_DNA"/>
</dbReference>
<dbReference type="Gene3D" id="3.30.310.10">
    <property type="entry name" value="TATA-Binding Protein"/>
    <property type="match status" value="1"/>
</dbReference>
<evidence type="ECO:0000256" key="11">
    <source>
        <dbReference type="ARBA" id="ARBA00022759"/>
    </source>
</evidence>
<dbReference type="GO" id="GO:0003723">
    <property type="term" value="F:RNA binding"/>
    <property type="evidence" value="ECO:0007669"/>
    <property type="project" value="UniProtKB-UniRule"/>
</dbReference>
<dbReference type="GO" id="GO:0000287">
    <property type="term" value="F:magnesium ion binding"/>
    <property type="evidence" value="ECO:0007669"/>
    <property type="project" value="UniProtKB-UniRule"/>
</dbReference>
<feature type="domain" description="RNase H type-2" evidence="17">
    <location>
        <begin position="97"/>
        <end position="313"/>
    </location>
</feature>
<evidence type="ECO:0000256" key="6">
    <source>
        <dbReference type="ARBA" id="ARBA00012180"/>
    </source>
</evidence>
<comment type="similarity">
    <text evidence="5 14">Belongs to the RNase HII family. RnhC subfamily.</text>
</comment>
<dbReference type="GO" id="GO:0004523">
    <property type="term" value="F:RNA-DNA hybrid ribonuclease activity"/>
    <property type="evidence" value="ECO:0007669"/>
    <property type="project" value="UniProtKB-UniRule"/>
</dbReference>
<keyword evidence="9 14" id="KW-0540">Nuclease</keyword>
<feature type="binding site" evidence="14 15">
    <location>
        <position position="103"/>
    </location>
    <ligand>
        <name>a divalent metal cation</name>
        <dbReference type="ChEBI" id="CHEBI:60240"/>
    </ligand>
</feature>
<dbReference type="InterPro" id="IPR036397">
    <property type="entry name" value="RNaseH_sf"/>
</dbReference>
<keyword evidence="8 14" id="KW-0963">Cytoplasm</keyword>
<dbReference type="EC" id="3.1.26.4" evidence="6 14"/>
<dbReference type="GO" id="GO:0043137">
    <property type="term" value="P:DNA replication, removal of RNA primer"/>
    <property type="evidence" value="ECO:0007669"/>
    <property type="project" value="TreeGrafter"/>
</dbReference>
<keyword evidence="10 14" id="KW-0479">Metal-binding</keyword>
<protein>
    <recommendedName>
        <fullName evidence="7 14">Ribonuclease HIII</fullName>
        <shortName evidence="14">RNase HIII</shortName>
        <ecNumber evidence="6 14">3.1.26.4</ecNumber>
    </recommendedName>
</protein>